<dbReference type="EMBL" id="OX458332">
    <property type="protein sequence ID" value="CAI8879163.1"/>
    <property type="molecule type" value="Genomic_DNA"/>
</dbReference>
<dbReference type="InterPro" id="IPR048773">
    <property type="entry name" value="SOGP_C"/>
</dbReference>
<keyword evidence="2 7" id="KW-0808">Transferase</keyword>
<dbReference type="GO" id="GO:0016757">
    <property type="term" value="F:glycosyltransferase activity"/>
    <property type="evidence" value="ECO:0007669"/>
    <property type="project" value="UniProtKB-KW"/>
</dbReference>
<gene>
    <name evidence="7" type="ORF">MCNOR_3027</name>
</gene>
<dbReference type="Pfam" id="PF21250">
    <property type="entry name" value="SOGP_2nd"/>
    <property type="match status" value="1"/>
</dbReference>
<sequence length="1139" mass="124483">MWTMNPKHPMTARPAIRLESPSGLIFQLTSKGSVRRMDHRDILLNLFPGSEAEGGPANLYLRRLSEPPLGVPEGPAEAVPLLGPRSPGRIRCDGRGLSIEGEWAGIRFGVFLALAETAPAWFWHVALENTGGTGETVELLYAQDLGLAHYGAVRLNEYYVSQYLDHTPLPHPSRGTVLATRQNQAMGGRFPWVIIGSLNRARSFATDALQFYGLERRAGRPPRGLVEGLPGSRRQHEHAMAVIQDAPLKLAPGEAAAVGFFGWFEPDHPEATSAADLAFVDRALNLPEAAPPPARRNRSEGFTPPASLFSAAPLLDALDLGDAEVTGLFGGERREPELEHGRLLSFFTGDRSHVVLRAKELEVLRPHGHILRTGNGLVPDEAGLTSTVWMAGVFHSMVTQGHVSINRFLSTTHGYLGLFRGHGQRLFVEIDGRWHLLDMSSAFEMRPEGCRWIYKHAGGMLQVRSEAATGSHELSVTLDVLEGPPVRCLLSNHVALNGDDGAEAVPARFVRDGMGVFVHPIPESDLGRRFPNGGFRIDPLPGTPLETVGGDELLYADGQSRGEPFLCLVTAPVSSAGFRITGCLVPAAPATAEAGTDRYWREMTAALRVCPPAGSALGGDIERLREILPWFAHNALIHYLSPRGLEQYSGGGWGVRDVCQGPVEMLLALGRFEPVRDLLCRVFKNQNPDGDWPQWFMFFERERNIRPGDSHGDIVFWPVLALAQYLLASGDGALLDEVLPFFHPEGGDKAGRATLWGHVERALGVVAARTIPDTRLVAYGHGDWNDSLQPVDPAMRERLCSAWTVTLHYQTLTTLAEALRRLGRDDQAGAFEAAAAGVREDFQRLLMADGVLAGYAHFGEDGRIALLVHPHDRATGLSFSLLPMIHAIGNGLLTPEQASRHLRLIENHLLGPDGARLFDRPLTYRGGPQKYFQRAESSSFFGREIGLMYTHAHLRYAEALARYGDAEGFFEALCKANPIGLRARVPSATPRQANCYHSSSDAAFADRYQAQAEYERVRKGEIALDGGWRVYSSGAGIGLGLILRGLLGLRLERSKLVIDPVIPKALDGLRVELELAGSAFEVVYSIQSCGCGPLSVSLNGTELPFRRTPNPYRVGGAEVALDTLTTLMECRNRLTVNLR</sequence>
<reference evidence="7" key="1">
    <citation type="submission" date="2023-03" db="EMBL/GenBank/DDBJ databases">
        <authorList>
            <person name="Pearce D."/>
        </authorList>
    </citation>
    <scope>NUCLEOTIDE SEQUENCE</scope>
    <source>
        <strain evidence="7">Mc</strain>
    </source>
</reference>
<evidence type="ECO:0000313" key="8">
    <source>
        <dbReference type="Proteomes" id="UP001158598"/>
    </source>
</evidence>
<evidence type="ECO:0000259" key="6">
    <source>
        <dbReference type="Pfam" id="PF21958"/>
    </source>
</evidence>
<dbReference type="Pfam" id="PF17167">
    <property type="entry name" value="Glyco_hydro_94"/>
    <property type="match status" value="1"/>
</dbReference>
<dbReference type="Pfam" id="PF21270">
    <property type="entry name" value="SOGP_4th"/>
    <property type="match status" value="1"/>
</dbReference>
<name>A0AA35XW63_METCP</name>
<dbReference type="SUPFAM" id="SSF48208">
    <property type="entry name" value="Six-hairpin glycosidases"/>
    <property type="match status" value="1"/>
</dbReference>
<dbReference type="EC" id="2.4.1.333" evidence="7"/>
<proteinExistence type="predicted"/>
<feature type="domain" description="Glycoside phosphorylase super sandwich" evidence="4">
    <location>
        <begin position="332"/>
        <end position="569"/>
    </location>
</feature>
<evidence type="ECO:0000256" key="1">
    <source>
        <dbReference type="ARBA" id="ARBA00022676"/>
    </source>
</evidence>
<evidence type="ECO:0000256" key="2">
    <source>
        <dbReference type="ARBA" id="ARBA00022679"/>
    </source>
</evidence>
<dbReference type="Gene3D" id="2.60.420.10">
    <property type="entry name" value="Maltose phosphorylase, domain 3"/>
    <property type="match status" value="1"/>
</dbReference>
<feature type="domain" description="Glycosyl hydrolase 94 catalytic" evidence="3">
    <location>
        <begin position="709"/>
        <end position="920"/>
    </location>
</feature>
<dbReference type="GO" id="GO:0005975">
    <property type="term" value="P:carbohydrate metabolic process"/>
    <property type="evidence" value="ECO:0007669"/>
    <property type="project" value="InterPro"/>
</dbReference>
<dbReference type="InterPro" id="IPR052047">
    <property type="entry name" value="GH94_Enzymes"/>
</dbReference>
<dbReference type="InterPro" id="IPR012341">
    <property type="entry name" value="6hp_glycosidase-like_sf"/>
</dbReference>
<protein>
    <submittedName>
        <fullName evidence="7">1,2-beta-oligoglucan phosphorylase</fullName>
        <ecNumber evidence="7">2.4.1.333</ecNumber>
    </submittedName>
</protein>
<evidence type="ECO:0000259" key="4">
    <source>
        <dbReference type="Pfam" id="PF21250"/>
    </source>
</evidence>
<dbReference type="InterPro" id="IPR053831">
    <property type="entry name" value="SOGP_N"/>
</dbReference>
<dbReference type="AlphaFoldDB" id="A0AA35XW63"/>
<evidence type="ECO:0000259" key="5">
    <source>
        <dbReference type="Pfam" id="PF21270"/>
    </source>
</evidence>
<evidence type="ECO:0000313" key="7">
    <source>
        <dbReference type="EMBL" id="CAI8879163.1"/>
    </source>
</evidence>
<feature type="domain" description="SOGP N-terminal" evidence="6">
    <location>
        <begin position="28"/>
        <end position="261"/>
    </location>
</feature>
<dbReference type="InterPro" id="IPR033432">
    <property type="entry name" value="GH94_catalytic"/>
</dbReference>
<dbReference type="InterPro" id="IPR008928">
    <property type="entry name" value="6-hairpin_glycosidase_sf"/>
</dbReference>
<dbReference type="Pfam" id="PF21958">
    <property type="entry name" value="SOGP_N"/>
    <property type="match status" value="1"/>
</dbReference>
<dbReference type="InterPro" id="IPR037018">
    <property type="entry name" value="GH65_N"/>
</dbReference>
<dbReference type="Gene3D" id="2.70.98.40">
    <property type="entry name" value="Glycoside hydrolase, family 65, N-terminal domain"/>
    <property type="match status" value="1"/>
</dbReference>
<evidence type="ECO:0000259" key="3">
    <source>
        <dbReference type="Pfam" id="PF17167"/>
    </source>
</evidence>
<organism evidence="7 8">
    <name type="scientific">Methylococcus capsulatus</name>
    <dbReference type="NCBI Taxonomy" id="414"/>
    <lineage>
        <taxon>Bacteria</taxon>
        <taxon>Pseudomonadati</taxon>
        <taxon>Pseudomonadota</taxon>
        <taxon>Gammaproteobacteria</taxon>
        <taxon>Methylococcales</taxon>
        <taxon>Methylococcaceae</taxon>
        <taxon>Methylococcus</taxon>
    </lineage>
</organism>
<accession>A0AA35XW63</accession>
<dbReference type="PANTHER" id="PTHR37469:SF2">
    <property type="entry name" value="CELLOBIONIC ACID PHOSPHORYLASE"/>
    <property type="match status" value="1"/>
</dbReference>
<dbReference type="Gene3D" id="1.50.10.10">
    <property type="match status" value="1"/>
</dbReference>
<keyword evidence="1 7" id="KW-0328">Glycosyltransferase</keyword>
<dbReference type="Proteomes" id="UP001158598">
    <property type="component" value="Chromosome"/>
</dbReference>
<feature type="domain" description="Glycoside phosphorylase C-terminal" evidence="5">
    <location>
        <begin position="1048"/>
        <end position="1134"/>
    </location>
</feature>
<dbReference type="InterPro" id="IPR048771">
    <property type="entry name" value="SOGP_2nd"/>
</dbReference>
<dbReference type="PANTHER" id="PTHR37469">
    <property type="entry name" value="CELLOBIONIC ACID PHOSPHORYLASE-RELATED"/>
    <property type="match status" value="1"/>
</dbReference>